<dbReference type="InterPro" id="IPR014797">
    <property type="entry name" value="CKK_CAMSAP"/>
</dbReference>
<dbReference type="EMBL" id="MPUH01000184">
    <property type="protein sequence ID" value="OMJ87165.1"/>
    <property type="molecule type" value="Genomic_DNA"/>
</dbReference>
<feature type="domain" description="CKK" evidence="1">
    <location>
        <begin position="141"/>
        <end position="258"/>
    </location>
</feature>
<proteinExistence type="predicted"/>
<keyword evidence="3" id="KW-1185">Reference proteome</keyword>
<dbReference type="SUPFAM" id="SSF50346">
    <property type="entry name" value="PRC-barrel domain"/>
    <property type="match status" value="1"/>
</dbReference>
<reference evidence="2 3" key="1">
    <citation type="submission" date="2016-11" db="EMBL/GenBank/DDBJ databases">
        <title>The macronuclear genome of Stentor coeruleus: a giant cell with tiny introns.</title>
        <authorList>
            <person name="Slabodnick M."/>
            <person name="Ruby J.G."/>
            <person name="Reiff S.B."/>
            <person name="Swart E.C."/>
            <person name="Gosai S."/>
            <person name="Prabakaran S."/>
            <person name="Witkowska E."/>
            <person name="Larue G.E."/>
            <person name="Fisher S."/>
            <person name="Freeman R.M."/>
            <person name="Gunawardena J."/>
            <person name="Chu W."/>
            <person name="Stover N.A."/>
            <person name="Gregory B.D."/>
            <person name="Nowacki M."/>
            <person name="Derisi J."/>
            <person name="Roy S.W."/>
            <person name="Marshall W.F."/>
            <person name="Sood P."/>
        </authorList>
    </citation>
    <scope>NUCLEOTIDE SEQUENCE [LARGE SCALE GENOMIC DNA]</scope>
    <source>
        <strain evidence="2">WM001</strain>
    </source>
</reference>
<dbReference type="AlphaFoldDB" id="A0A1R2CDW6"/>
<dbReference type="GO" id="GO:0008017">
    <property type="term" value="F:microtubule binding"/>
    <property type="evidence" value="ECO:0007669"/>
    <property type="project" value="InterPro"/>
</dbReference>
<dbReference type="InterPro" id="IPR038209">
    <property type="entry name" value="CKK_dom_sf"/>
</dbReference>
<name>A0A1R2CDW6_9CILI</name>
<protein>
    <recommendedName>
        <fullName evidence="1">CKK domain-containing protein</fullName>
    </recommendedName>
</protein>
<evidence type="ECO:0000313" key="2">
    <source>
        <dbReference type="EMBL" id="OMJ87165.1"/>
    </source>
</evidence>
<evidence type="ECO:0000259" key="1">
    <source>
        <dbReference type="PROSITE" id="PS51508"/>
    </source>
</evidence>
<comment type="caution">
    <text evidence="2">The sequence shown here is derived from an EMBL/GenBank/DDBJ whole genome shotgun (WGS) entry which is preliminary data.</text>
</comment>
<dbReference type="InterPro" id="IPR011033">
    <property type="entry name" value="PRC_barrel-like_sf"/>
</dbReference>
<sequence length="258" mass="29713">MNSKRCVSANEGNIKSIIKSEDIVGCVKPRHMHRRTISKTSDELLESLKISSPDILGKHQIVTAQMVRSQLAKKGLTVLREETFEESTDNLSDDEMTIRNIIEQRKALSPITYKEQEKQLKKNSKYKTDKNTEYERISFNTSTTALTSNEDSNIDRVLIALENCFLPGNEHKSTRKSILELMQKSPEPHYSLVLDERKKLSGVFYLESATGYFHRIIGNDDLPIVIPPRRVKEYLMYDYMKKIFLTSTSSRFDALIML</sequence>
<accession>A0A1R2CDW6</accession>
<dbReference type="PROSITE" id="PS51508">
    <property type="entry name" value="CKK"/>
    <property type="match status" value="1"/>
</dbReference>
<dbReference type="Proteomes" id="UP000187209">
    <property type="component" value="Unassembled WGS sequence"/>
</dbReference>
<gene>
    <name evidence="2" type="ORF">SteCoe_11165</name>
</gene>
<dbReference type="Gene3D" id="3.10.20.360">
    <property type="entry name" value="CKK domain"/>
    <property type="match status" value="1"/>
</dbReference>
<evidence type="ECO:0000313" key="3">
    <source>
        <dbReference type="Proteomes" id="UP000187209"/>
    </source>
</evidence>
<organism evidence="2 3">
    <name type="scientific">Stentor coeruleus</name>
    <dbReference type="NCBI Taxonomy" id="5963"/>
    <lineage>
        <taxon>Eukaryota</taxon>
        <taxon>Sar</taxon>
        <taxon>Alveolata</taxon>
        <taxon>Ciliophora</taxon>
        <taxon>Postciliodesmatophora</taxon>
        <taxon>Heterotrichea</taxon>
        <taxon>Heterotrichida</taxon>
        <taxon>Stentoridae</taxon>
        <taxon>Stentor</taxon>
    </lineage>
</organism>